<evidence type="ECO:0000313" key="4">
    <source>
        <dbReference type="Proteomes" id="UP000030149"/>
    </source>
</evidence>
<reference evidence="4" key="1">
    <citation type="submission" date="2013-09" db="EMBL/GenBank/DDBJ databases">
        <authorList>
            <person name="Zeng Z."/>
            <person name="Chen C."/>
        </authorList>
    </citation>
    <scope>NUCLEOTIDE SEQUENCE [LARGE SCALE GENOMIC DNA]</scope>
    <source>
        <strain evidence="4">DK69</strain>
    </source>
</reference>
<dbReference type="STRING" id="1107311.Q767_02645"/>
<organism evidence="3 4">
    <name type="scientific">Flavobacterium enshiense DK69</name>
    <dbReference type="NCBI Taxonomy" id="1107311"/>
    <lineage>
        <taxon>Bacteria</taxon>
        <taxon>Pseudomonadati</taxon>
        <taxon>Bacteroidota</taxon>
        <taxon>Flavobacteriia</taxon>
        <taxon>Flavobacteriales</taxon>
        <taxon>Flavobacteriaceae</taxon>
        <taxon>Flavobacterium</taxon>
    </lineage>
</organism>
<accession>V6SE05</accession>
<dbReference type="Pfam" id="PF07883">
    <property type="entry name" value="Cupin_2"/>
    <property type="match status" value="1"/>
</dbReference>
<dbReference type="Gene3D" id="2.60.120.10">
    <property type="entry name" value="Jelly Rolls"/>
    <property type="match status" value="1"/>
</dbReference>
<feature type="domain" description="Cupin type-2" evidence="2">
    <location>
        <begin position="53"/>
        <end position="123"/>
    </location>
</feature>
<dbReference type="SUPFAM" id="SSF51182">
    <property type="entry name" value="RmlC-like cupins"/>
    <property type="match status" value="1"/>
</dbReference>
<feature type="signal peptide" evidence="1">
    <location>
        <begin position="1"/>
        <end position="24"/>
    </location>
</feature>
<dbReference type="PATRIC" id="fig|1107311.3.peg.470"/>
<evidence type="ECO:0000256" key="1">
    <source>
        <dbReference type="SAM" id="SignalP"/>
    </source>
</evidence>
<proteinExistence type="predicted"/>
<dbReference type="EMBL" id="JRLZ01000003">
    <property type="protein sequence ID" value="KGO96630.1"/>
    <property type="molecule type" value="Genomic_DNA"/>
</dbReference>
<reference evidence="3 4" key="2">
    <citation type="journal article" date="2015" name="Stand. Genomic Sci.">
        <title>High quality draft genomic sequence of Flavobacterium enshiense DK69(T) and comparison among Flavobacterium genomes.</title>
        <authorList>
            <person name="Zeng Z."/>
            <person name="Chen C."/>
            <person name="Du H."/>
            <person name="Wang G."/>
            <person name="Li M."/>
        </authorList>
    </citation>
    <scope>NUCLEOTIDE SEQUENCE [LARGE SCALE GENOMIC DNA]</scope>
    <source>
        <strain evidence="3 4">DK69</strain>
    </source>
</reference>
<dbReference type="AlphaFoldDB" id="V6SE05"/>
<sequence>MKNFEKTLVKGMFVLLLFTMSVMAQDKKMETNTIGSNKMVNNLVDNKMVLAAEVTLEPGQKTDMHTHPAHFYYALSDGKLMVHYKDGKEETMELKAGASGFGDPERPHYAENVGTTTIKFLIVELKEHPYKEAKPKK</sequence>
<dbReference type="OrthoDB" id="1363445at2"/>
<comment type="caution">
    <text evidence="3">The sequence shown here is derived from an EMBL/GenBank/DDBJ whole genome shotgun (WGS) entry which is preliminary data.</text>
</comment>
<dbReference type="eggNOG" id="COG1917">
    <property type="taxonomic scope" value="Bacteria"/>
</dbReference>
<keyword evidence="4" id="KW-1185">Reference proteome</keyword>
<name>V6SE05_9FLAO</name>
<keyword evidence="1" id="KW-0732">Signal</keyword>
<evidence type="ECO:0000259" key="2">
    <source>
        <dbReference type="Pfam" id="PF07883"/>
    </source>
</evidence>
<protein>
    <recommendedName>
        <fullName evidence="2">Cupin type-2 domain-containing protein</fullName>
    </recommendedName>
</protein>
<dbReference type="InterPro" id="IPR011051">
    <property type="entry name" value="RmlC_Cupin_sf"/>
</dbReference>
<dbReference type="RefSeq" id="WP_023572534.1">
    <property type="nucleotide sequence ID" value="NZ_AVCS01000004.1"/>
</dbReference>
<dbReference type="Proteomes" id="UP000030149">
    <property type="component" value="Unassembled WGS sequence"/>
</dbReference>
<feature type="chain" id="PRO_5004750795" description="Cupin type-2 domain-containing protein" evidence="1">
    <location>
        <begin position="25"/>
        <end position="137"/>
    </location>
</feature>
<dbReference type="InterPro" id="IPR014710">
    <property type="entry name" value="RmlC-like_jellyroll"/>
</dbReference>
<dbReference type="InterPro" id="IPR013096">
    <property type="entry name" value="Cupin_2"/>
</dbReference>
<evidence type="ECO:0000313" key="3">
    <source>
        <dbReference type="EMBL" id="KGO96630.1"/>
    </source>
</evidence>
<gene>
    <name evidence="3" type="ORF">Q767_02645</name>
</gene>